<name>A0A087CPD4_9BIFI</name>
<feature type="domain" description="DUF4143" evidence="2">
    <location>
        <begin position="204"/>
        <end position="352"/>
    </location>
</feature>
<dbReference type="InterPro" id="IPR025420">
    <property type="entry name" value="DUF4143"/>
</dbReference>
<feature type="domain" description="AAA" evidence="1">
    <location>
        <begin position="23"/>
        <end position="152"/>
    </location>
</feature>
<evidence type="ECO:0000313" key="4">
    <source>
        <dbReference type="Proteomes" id="UP000028984"/>
    </source>
</evidence>
<gene>
    <name evidence="3" type="ORF">BREU_1954</name>
</gene>
<dbReference type="InterPro" id="IPR027417">
    <property type="entry name" value="P-loop_NTPase"/>
</dbReference>
<dbReference type="OrthoDB" id="9801684at2"/>
<dbReference type="PANTHER" id="PTHR33295:SF20">
    <property type="entry name" value="ATPASE"/>
    <property type="match status" value="1"/>
</dbReference>
<proteinExistence type="predicted"/>
<dbReference type="AlphaFoldDB" id="A0A087CPD4"/>
<comment type="caution">
    <text evidence="3">The sequence shown here is derived from an EMBL/GenBank/DDBJ whole genome shotgun (WGS) entry which is preliminary data.</text>
</comment>
<protein>
    <submittedName>
        <fullName evidence="3">ATPase</fullName>
    </submittedName>
</protein>
<dbReference type="SUPFAM" id="SSF52540">
    <property type="entry name" value="P-loop containing nucleoside triphosphate hydrolases"/>
    <property type="match status" value="1"/>
</dbReference>
<dbReference type="EMBL" id="JGZK01000010">
    <property type="protein sequence ID" value="KFI85134.1"/>
    <property type="molecule type" value="Genomic_DNA"/>
</dbReference>
<dbReference type="Pfam" id="PF13173">
    <property type="entry name" value="AAA_14"/>
    <property type="match status" value="1"/>
</dbReference>
<evidence type="ECO:0000313" key="3">
    <source>
        <dbReference type="EMBL" id="KFI85134.1"/>
    </source>
</evidence>
<dbReference type="eggNOG" id="COG1373">
    <property type="taxonomic scope" value="Bacteria"/>
</dbReference>
<accession>A0A087CPD4</accession>
<sequence>MALYPRERYLERLRPFYDDAGLIKVITGIRRCGKSSLMACVADELRNRGVDGRNIIMLNLDSRELRKVTTADQLDAAIESRIPDEGFVYLFIDEVQNVSGFENVVNAYREDGRFSIFITGSNSYLLSGELATKLTGRYVELEMYTLSYGEYLGMKSFIGISSNADMLSFNDYLTYGGFPKALEYSDPDAKAMYVQDVIQQIFDKDITARSRISNRDSFNRVQTYLINNYASPTNLTRIAQYLQHSEHVIIKRETLAKYVRMLENAKVIYKCPRFDLKSRRSLRGGEKYYIADPGVYFARNIDVRLSYGPALENALYLHLRAKGYEVSVGRIGKLECDFIVRKRGRYAYIQVSMSVLDPSVEEREYRPFTFIRDGFPQYLFTLDQLPLQRDGVRHHNLMEFLANDGDIEFE</sequence>
<keyword evidence="4" id="KW-1185">Reference proteome</keyword>
<dbReference type="Pfam" id="PF13635">
    <property type="entry name" value="DUF4143"/>
    <property type="match status" value="1"/>
</dbReference>
<dbReference type="RefSeq" id="WP_044089266.1">
    <property type="nucleotide sequence ID" value="NZ_JDUW01000007.1"/>
</dbReference>
<dbReference type="Proteomes" id="UP000028984">
    <property type="component" value="Unassembled WGS sequence"/>
</dbReference>
<dbReference type="Gene3D" id="3.40.50.300">
    <property type="entry name" value="P-loop containing nucleotide triphosphate hydrolases"/>
    <property type="match status" value="1"/>
</dbReference>
<evidence type="ECO:0000259" key="2">
    <source>
        <dbReference type="Pfam" id="PF13635"/>
    </source>
</evidence>
<dbReference type="PANTHER" id="PTHR33295">
    <property type="entry name" value="ATPASE"/>
    <property type="match status" value="1"/>
</dbReference>
<evidence type="ECO:0000259" key="1">
    <source>
        <dbReference type="Pfam" id="PF13173"/>
    </source>
</evidence>
<organism evidence="3 4">
    <name type="scientific">Bifidobacterium reuteri DSM 23975</name>
    <dbReference type="NCBI Taxonomy" id="1437610"/>
    <lineage>
        <taxon>Bacteria</taxon>
        <taxon>Bacillati</taxon>
        <taxon>Actinomycetota</taxon>
        <taxon>Actinomycetes</taxon>
        <taxon>Bifidobacteriales</taxon>
        <taxon>Bifidobacteriaceae</taxon>
        <taxon>Bifidobacterium</taxon>
    </lineage>
</organism>
<dbReference type="InterPro" id="IPR041682">
    <property type="entry name" value="AAA_14"/>
</dbReference>
<reference evidence="3 4" key="1">
    <citation type="submission" date="2014-03" db="EMBL/GenBank/DDBJ databases">
        <title>Genomics of Bifidobacteria.</title>
        <authorList>
            <person name="Ventura M."/>
            <person name="Milani C."/>
            <person name="Lugli G.A."/>
        </authorList>
    </citation>
    <scope>NUCLEOTIDE SEQUENCE [LARGE SCALE GENOMIC DNA]</scope>
    <source>
        <strain evidence="3 4">DSM 23975</strain>
    </source>
</reference>